<dbReference type="EMBL" id="LICD01000121">
    <property type="protein sequence ID" value="KRO80094.1"/>
    <property type="molecule type" value="Genomic_DNA"/>
</dbReference>
<evidence type="ECO:0000313" key="1">
    <source>
        <dbReference type="EMBL" id="KRO80094.1"/>
    </source>
</evidence>
<gene>
    <name evidence="1" type="ORF">ABR85_05375</name>
</gene>
<accession>A0A0R2SZ90</accession>
<reference evidence="1 2" key="1">
    <citation type="submission" date="2015-10" db="EMBL/GenBank/DDBJ databases">
        <title>Metagenome-Assembled Genomes uncover a global brackish microbiome.</title>
        <authorList>
            <person name="Hugerth L.W."/>
            <person name="Larsson J."/>
            <person name="Alneberg J."/>
            <person name="Lindh M.V."/>
            <person name="Legrand C."/>
            <person name="Pinhassi J."/>
            <person name="Andersson A.F."/>
        </authorList>
    </citation>
    <scope>NUCLEOTIDE SEQUENCE [LARGE SCALE GENOMIC DNA]</scope>
    <source>
        <strain evidence="1">BACL22 MAG-120619-bin3</strain>
    </source>
</reference>
<name>A0A0R2SZ90_9GAMM</name>
<evidence type="ECO:0000313" key="2">
    <source>
        <dbReference type="Proteomes" id="UP000051242"/>
    </source>
</evidence>
<dbReference type="AlphaFoldDB" id="A0A0R2SZ90"/>
<sequence>MLLELSFEPALKRAHLIIITRESQLKRSLAEFGSHSKKKLFRPSFCESFSVKVEPTERCQKRLILRNFQGFYRLIYLRLNGFFYSIPVR</sequence>
<proteinExistence type="predicted"/>
<dbReference type="Proteomes" id="UP000051242">
    <property type="component" value="Unassembled WGS sequence"/>
</dbReference>
<protein>
    <submittedName>
        <fullName evidence="1">Uncharacterized protein</fullName>
    </submittedName>
</protein>
<organism evidence="1 2">
    <name type="scientific">OM182 bacterium BACL3 MAG-120619-bin3</name>
    <dbReference type="NCBI Taxonomy" id="1655593"/>
    <lineage>
        <taxon>Bacteria</taxon>
        <taxon>Pseudomonadati</taxon>
        <taxon>Pseudomonadota</taxon>
        <taxon>Gammaproteobacteria</taxon>
        <taxon>OMG group</taxon>
        <taxon>OM182 clade</taxon>
    </lineage>
</organism>
<comment type="caution">
    <text evidence="1">The sequence shown here is derived from an EMBL/GenBank/DDBJ whole genome shotgun (WGS) entry which is preliminary data.</text>
</comment>